<organism evidence="1 2">
    <name type="scientific">Thalassotalea nanhaiensis</name>
    <dbReference type="NCBI Taxonomy" id="3065648"/>
    <lineage>
        <taxon>Bacteria</taxon>
        <taxon>Pseudomonadati</taxon>
        <taxon>Pseudomonadota</taxon>
        <taxon>Gammaproteobacteria</taxon>
        <taxon>Alteromonadales</taxon>
        <taxon>Colwelliaceae</taxon>
        <taxon>Thalassotalea</taxon>
    </lineage>
</organism>
<dbReference type="Proteomes" id="UP001248581">
    <property type="component" value="Chromosome"/>
</dbReference>
<dbReference type="RefSeq" id="WP_348388912.1">
    <property type="nucleotide sequence ID" value="NZ_CP134146.1"/>
</dbReference>
<dbReference type="PROSITE" id="PS51257">
    <property type="entry name" value="PROKAR_LIPOPROTEIN"/>
    <property type="match status" value="1"/>
</dbReference>
<proteinExistence type="predicted"/>
<evidence type="ECO:0008006" key="3">
    <source>
        <dbReference type="Google" id="ProtNLM"/>
    </source>
</evidence>
<dbReference type="EMBL" id="CP134146">
    <property type="protein sequence ID" value="WNC69770.1"/>
    <property type="molecule type" value="Genomic_DNA"/>
</dbReference>
<accession>A0ABY9TPU7</accession>
<sequence length="238" mass="26156">MKKLIAIITPVFLFSCGGDEDKISCTTSVEPAIEIEVYDSASQLPITCGAKATIQDGTFTQEVENTPDTDCDDSNMLTAADERAGNYDISISKEGYYEWNTYNVAVSENECHVNTVTIQAYLEKISPEDEIVACTTHIESGLWFELFDKETGERLHCDATITIEDGDYIEELVDCEGGSSGAGEGDLLIGVGAAPERAGVYNITIEKEGYQNWYRSNIEVSEGICHVNQVQIQAYLEK</sequence>
<gene>
    <name evidence="1" type="ORF">RI845_06385</name>
</gene>
<protein>
    <recommendedName>
        <fullName evidence="3">Carboxypeptidase regulatory-like domain-containing protein</fullName>
    </recommendedName>
</protein>
<name>A0ABY9TPU7_9GAMM</name>
<evidence type="ECO:0000313" key="1">
    <source>
        <dbReference type="EMBL" id="WNC69770.1"/>
    </source>
</evidence>
<evidence type="ECO:0000313" key="2">
    <source>
        <dbReference type="Proteomes" id="UP001248581"/>
    </source>
</evidence>
<keyword evidence="2" id="KW-1185">Reference proteome</keyword>
<reference evidence="2" key="1">
    <citation type="submission" date="2023-09" db="EMBL/GenBank/DDBJ databases">
        <authorList>
            <person name="Li S."/>
            <person name="Li X."/>
            <person name="Zhang C."/>
            <person name="Zhao Z."/>
        </authorList>
    </citation>
    <scope>NUCLEOTIDE SEQUENCE [LARGE SCALE GENOMIC DNA]</scope>
    <source>
        <strain evidence="2">SQ345</strain>
    </source>
</reference>